<dbReference type="AlphaFoldDB" id="A0A2P2K042"/>
<protein>
    <recommendedName>
        <fullName evidence="5">U6 snRNA phosphodiesterase 1</fullName>
    </recommendedName>
    <alternativeName>
        <fullName evidence="6">3'-5' RNA exonuclease USB1</fullName>
    </alternativeName>
</protein>
<dbReference type="InterPro" id="IPR027521">
    <property type="entry name" value="Usb1"/>
</dbReference>
<keyword evidence="2" id="KW-0378">Hydrolase</keyword>
<dbReference type="EMBL" id="GGEC01018604">
    <property type="protein sequence ID" value="MBW99087.1"/>
    <property type="molecule type" value="Transcribed_RNA"/>
</dbReference>
<dbReference type="GO" id="GO:0005634">
    <property type="term" value="C:nucleus"/>
    <property type="evidence" value="ECO:0007669"/>
    <property type="project" value="TreeGrafter"/>
</dbReference>
<evidence type="ECO:0000256" key="2">
    <source>
        <dbReference type="ARBA" id="ARBA00022801"/>
    </source>
</evidence>
<proteinExistence type="predicted"/>
<dbReference type="Gene3D" id="3.90.1140.10">
    <property type="entry name" value="Cyclic phosphodiesterase"/>
    <property type="match status" value="1"/>
</dbReference>
<organism evidence="8">
    <name type="scientific">Rhizophora mucronata</name>
    <name type="common">Asiatic mangrove</name>
    <dbReference type="NCBI Taxonomy" id="61149"/>
    <lineage>
        <taxon>Eukaryota</taxon>
        <taxon>Viridiplantae</taxon>
        <taxon>Streptophyta</taxon>
        <taxon>Embryophyta</taxon>
        <taxon>Tracheophyta</taxon>
        <taxon>Spermatophyta</taxon>
        <taxon>Magnoliopsida</taxon>
        <taxon>eudicotyledons</taxon>
        <taxon>Gunneridae</taxon>
        <taxon>Pentapetalae</taxon>
        <taxon>rosids</taxon>
        <taxon>fabids</taxon>
        <taxon>Malpighiales</taxon>
        <taxon>Rhizophoraceae</taxon>
        <taxon>Rhizophora</taxon>
    </lineage>
</organism>
<name>A0A2P2K042_RHIMU</name>
<dbReference type="GO" id="GO:0034477">
    <property type="term" value="P:U6 snRNA 3'-end processing"/>
    <property type="evidence" value="ECO:0007669"/>
    <property type="project" value="InterPro"/>
</dbReference>
<keyword evidence="7" id="KW-0472">Membrane</keyword>
<keyword evidence="7" id="KW-1133">Transmembrane helix</keyword>
<evidence type="ECO:0000256" key="5">
    <source>
        <dbReference type="ARBA" id="ARBA00029543"/>
    </source>
</evidence>
<dbReference type="GO" id="GO:0000175">
    <property type="term" value="F:3'-5'-RNA exonuclease activity"/>
    <property type="evidence" value="ECO:0007669"/>
    <property type="project" value="TreeGrafter"/>
</dbReference>
<keyword evidence="7" id="KW-0812">Transmembrane</keyword>
<keyword evidence="4" id="KW-0539">Nucleus</keyword>
<dbReference type="PANTHER" id="PTHR13522:SF3">
    <property type="entry name" value="U6 SNRNA PHOSPHODIESTERASE 1"/>
    <property type="match status" value="1"/>
</dbReference>
<evidence type="ECO:0000313" key="8">
    <source>
        <dbReference type="EMBL" id="MBW99087.1"/>
    </source>
</evidence>
<evidence type="ECO:0000256" key="7">
    <source>
        <dbReference type="SAM" id="Phobius"/>
    </source>
</evidence>
<dbReference type="GO" id="GO:0016829">
    <property type="term" value="F:lyase activity"/>
    <property type="evidence" value="ECO:0007669"/>
    <property type="project" value="UniProtKB-KW"/>
</dbReference>
<keyword evidence="1" id="KW-0540">Nuclease</keyword>
<dbReference type="PANTHER" id="PTHR13522">
    <property type="entry name" value="U6 SNRNA PHOSPHODIESTERASE 1"/>
    <property type="match status" value="1"/>
</dbReference>
<evidence type="ECO:0000256" key="1">
    <source>
        <dbReference type="ARBA" id="ARBA00022722"/>
    </source>
</evidence>
<feature type="transmembrane region" description="Helical" evidence="7">
    <location>
        <begin position="33"/>
        <end position="54"/>
    </location>
</feature>
<evidence type="ECO:0000256" key="4">
    <source>
        <dbReference type="ARBA" id="ARBA00023242"/>
    </source>
</evidence>
<dbReference type="Pfam" id="PF09749">
    <property type="entry name" value="HVSL"/>
    <property type="match status" value="1"/>
</dbReference>
<evidence type="ECO:0000256" key="6">
    <source>
        <dbReference type="ARBA" id="ARBA00030030"/>
    </source>
</evidence>
<keyword evidence="3" id="KW-0456">Lyase</keyword>
<reference evidence="8" key="1">
    <citation type="submission" date="2018-02" db="EMBL/GenBank/DDBJ databases">
        <title>Rhizophora mucronata_Transcriptome.</title>
        <authorList>
            <person name="Meera S.P."/>
            <person name="Sreeshan A."/>
            <person name="Augustine A."/>
        </authorList>
    </citation>
    <scope>NUCLEOTIDE SEQUENCE</scope>
    <source>
        <tissue evidence="8">Leaf</tissue>
    </source>
</reference>
<evidence type="ECO:0000256" key="3">
    <source>
        <dbReference type="ARBA" id="ARBA00023239"/>
    </source>
</evidence>
<sequence length="139" mass="16025">MLSHVSFFLAFAYSSNRLLFSGYSSTLAHSNYALLFIVWLCCNIFFFSLLIQIVKQIRCVNEVYRLHNLPEFYKDPRPHISVAWALGDVSDSLKIAIEEEMKRSIMGSSSQKFIFSCKFSGIECKIGNKLYKICKNLDE</sequence>
<accession>A0A2P2K042</accession>